<sequence length="278" mass="30588">MRTLVALAIAFTTLAAAAQTAKQNQPTHIQTAINHFTVIDPGEPIVMFALADHANFDIDQRENKLFLQPLGQNVSTNLLIWTASRELTYEIDAPGDVSKMNMLIESPPSPIRKPTPGANADEQELQRASSNASIEAVLRSEAITDDQKNRSASVVIHIDEVLHSRDQMIVRYSIRNLSRSPFRISAPDIFEARPTQNPISLLSLRDHQLSDEMFSQFKALRGERLLPLHTEVLTPDLDPGQSTVGIISIRGGQQAAPQLYELDFGSTGTQSITAAVVM</sequence>
<feature type="chain" id="PRO_5037962141" description="DUF4138 domain-containing protein" evidence="2">
    <location>
        <begin position="18"/>
        <end position="278"/>
    </location>
</feature>
<organism evidence="3 4">
    <name type="scientific">Edaphobacter dinghuensis</name>
    <dbReference type="NCBI Taxonomy" id="1560005"/>
    <lineage>
        <taxon>Bacteria</taxon>
        <taxon>Pseudomonadati</taxon>
        <taxon>Acidobacteriota</taxon>
        <taxon>Terriglobia</taxon>
        <taxon>Terriglobales</taxon>
        <taxon>Acidobacteriaceae</taxon>
        <taxon>Edaphobacter</taxon>
    </lineage>
</organism>
<comment type="caution">
    <text evidence="3">The sequence shown here is derived from an EMBL/GenBank/DDBJ whole genome shotgun (WGS) entry which is preliminary data.</text>
</comment>
<evidence type="ECO:0008006" key="5">
    <source>
        <dbReference type="Google" id="ProtNLM"/>
    </source>
</evidence>
<evidence type="ECO:0000313" key="3">
    <source>
        <dbReference type="EMBL" id="GGG87182.1"/>
    </source>
</evidence>
<accession>A0A917HRY7</accession>
<name>A0A917HRY7_9BACT</name>
<dbReference type="RefSeq" id="WP_188555441.1">
    <property type="nucleotide sequence ID" value="NZ_BMGT01000004.1"/>
</dbReference>
<keyword evidence="4" id="KW-1185">Reference proteome</keyword>
<dbReference type="AlphaFoldDB" id="A0A917HRY7"/>
<evidence type="ECO:0000256" key="1">
    <source>
        <dbReference type="SAM" id="MobiDB-lite"/>
    </source>
</evidence>
<reference evidence="3" key="2">
    <citation type="submission" date="2020-09" db="EMBL/GenBank/DDBJ databases">
        <authorList>
            <person name="Sun Q."/>
            <person name="Zhou Y."/>
        </authorList>
    </citation>
    <scope>NUCLEOTIDE SEQUENCE</scope>
    <source>
        <strain evidence="3">CGMCC 1.12997</strain>
    </source>
</reference>
<dbReference type="EMBL" id="BMGT01000004">
    <property type="protein sequence ID" value="GGG87182.1"/>
    <property type="molecule type" value="Genomic_DNA"/>
</dbReference>
<proteinExistence type="predicted"/>
<gene>
    <name evidence="3" type="ORF">GCM10011585_34020</name>
</gene>
<feature type="region of interest" description="Disordered" evidence="1">
    <location>
        <begin position="106"/>
        <end position="131"/>
    </location>
</feature>
<feature type="signal peptide" evidence="2">
    <location>
        <begin position="1"/>
        <end position="17"/>
    </location>
</feature>
<evidence type="ECO:0000313" key="4">
    <source>
        <dbReference type="Proteomes" id="UP000647241"/>
    </source>
</evidence>
<dbReference type="Proteomes" id="UP000647241">
    <property type="component" value="Unassembled WGS sequence"/>
</dbReference>
<reference evidence="3" key="1">
    <citation type="journal article" date="2014" name="Int. J. Syst. Evol. Microbiol.">
        <title>Complete genome sequence of Corynebacterium casei LMG S-19264T (=DSM 44701T), isolated from a smear-ripened cheese.</title>
        <authorList>
            <consortium name="US DOE Joint Genome Institute (JGI-PGF)"/>
            <person name="Walter F."/>
            <person name="Albersmeier A."/>
            <person name="Kalinowski J."/>
            <person name="Ruckert C."/>
        </authorList>
    </citation>
    <scope>NUCLEOTIDE SEQUENCE</scope>
    <source>
        <strain evidence="3">CGMCC 1.12997</strain>
    </source>
</reference>
<protein>
    <recommendedName>
        <fullName evidence="5">DUF4138 domain-containing protein</fullName>
    </recommendedName>
</protein>
<keyword evidence="2" id="KW-0732">Signal</keyword>
<evidence type="ECO:0000256" key="2">
    <source>
        <dbReference type="SAM" id="SignalP"/>
    </source>
</evidence>